<dbReference type="EMBL" id="JBJXVJ010000002">
    <property type="protein sequence ID" value="MFN1217672.1"/>
    <property type="molecule type" value="Genomic_DNA"/>
</dbReference>
<proteinExistence type="predicted"/>
<protein>
    <submittedName>
        <fullName evidence="1">Uncharacterized protein</fullName>
    </submittedName>
</protein>
<dbReference type="RefSeq" id="WP_409356839.1">
    <property type="nucleotide sequence ID" value="NZ_JBJXVJ010000002.1"/>
</dbReference>
<dbReference type="Proteomes" id="UP001634154">
    <property type="component" value="Unassembled WGS sequence"/>
</dbReference>
<keyword evidence="2" id="KW-1185">Reference proteome</keyword>
<accession>A0ABW9K4R4</accession>
<reference evidence="1 2" key="1">
    <citation type="submission" date="2024-12" db="EMBL/GenBank/DDBJ databases">
        <title>Draft genome sequence of Chryseobacterium kwangjuense AG447.</title>
        <authorList>
            <person name="Cheptsov V.S."/>
            <person name="Belov A."/>
            <person name="Zavarzina A.G."/>
        </authorList>
    </citation>
    <scope>NUCLEOTIDE SEQUENCE [LARGE SCALE GENOMIC DNA]</scope>
    <source>
        <strain evidence="1 2">AG447</strain>
    </source>
</reference>
<comment type="caution">
    <text evidence="1">The sequence shown here is derived from an EMBL/GenBank/DDBJ whole genome shotgun (WGS) entry which is preliminary data.</text>
</comment>
<evidence type="ECO:0000313" key="2">
    <source>
        <dbReference type="Proteomes" id="UP001634154"/>
    </source>
</evidence>
<organism evidence="1 2">
    <name type="scientific">Chryseobacterium kwangjuense</name>
    <dbReference type="NCBI Taxonomy" id="267125"/>
    <lineage>
        <taxon>Bacteria</taxon>
        <taxon>Pseudomonadati</taxon>
        <taxon>Bacteroidota</taxon>
        <taxon>Flavobacteriia</taxon>
        <taxon>Flavobacteriales</taxon>
        <taxon>Weeksellaceae</taxon>
        <taxon>Chryseobacterium group</taxon>
        <taxon>Chryseobacterium</taxon>
    </lineage>
</organism>
<sequence>MNSRTPACQLSEILAVTIAFLRDRDQEISFSGRQDGQYSVNVDRSQYRYQESQSVLLKVLLKALSNYC</sequence>
<gene>
    <name evidence="1" type="ORF">ACKW6Q_11955</name>
</gene>
<evidence type="ECO:0000313" key="1">
    <source>
        <dbReference type="EMBL" id="MFN1217672.1"/>
    </source>
</evidence>
<name>A0ABW9K4R4_9FLAO</name>